<gene>
    <name evidence="4" type="ORF">H0194_04830</name>
</gene>
<accession>A0A7G7CRT7</accession>
<protein>
    <submittedName>
        <fullName evidence="4">Acyltransferase</fullName>
    </submittedName>
</protein>
<evidence type="ECO:0000313" key="4">
    <source>
        <dbReference type="EMBL" id="QNE90303.1"/>
    </source>
</evidence>
<organism evidence="4 5">
    <name type="scientific">Corynebacterium incognita</name>
    <dbReference type="NCBI Taxonomy" id="2754725"/>
    <lineage>
        <taxon>Bacteria</taxon>
        <taxon>Bacillati</taxon>
        <taxon>Actinomycetota</taxon>
        <taxon>Actinomycetes</taxon>
        <taxon>Mycobacteriales</taxon>
        <taxon>Corynebacteriaceae</taxon>
        <taxon>Corynebacterium</taxon>
    </lineage>
</organism>
<evidence type="ECO:0000256" key="2">
    <source>
        <dbReference type="SAM" id="Phobius"/>
    </source>
</evidence>
<feature type="transmembrane region" description="Helical" evidence="2">
    <location>
        <begin position="256"/>
        <end position="276"/>
    </location>
</feature>
<feature type="transmembrane region" description="Helical" evidence="2">
    <location>
        <begin position="164"/>
        <end position="182"/>
    </location>
</feature>
<dbReference type="Pfam" id="PF01757">
    <property type="entry name" value="Acyl_transf_3"/>
    <property type="match status" value="1"/>
</dbReference>
<dbReference type="PANTHER" id="PTHR23028">
    <property type="entry name" value="ACETYLTRANSFERASE"/>
    <property type="match status" value="1"/>
</dbReference>
<feature type="compositionally biased region" description="Polar residues" evidence="1">
    <location>
        <begin position="370"/>
        <end position="383"/>
    </location>
</feature>
<feature type="domain" description="Acyltransferase 3" evidence="3">
    <location>
        <begin position="29"/>
        <end position="343"/>
    </location>
</feature>
<feature type="transmembrane region" description="Helical" evidence="2">
    <location>
        <begin position="224"/>
        <end position="241"/>
    </location>
</feature>
<keyword evidence="2" id="KW-0812">Transmembrane</keyword>
<reference evidence="4 5" key="1">
    <citation type="submission" date="2020-07" db="EMBL/GenBank/DDBJ databases">
        <title>Complete genome and description of Corynebacterium incognita strain Marseille-Q3630 sp. nov.</title>
        <authorList>
            <person name="Boxberger M."/>
        </authorList>
    </citation>
    <scope>NUCLEOTIDE SEQUENCE [LARGE SCALE GENOMIC DNA]</scope>
    <source>
        <strain evidence="4 5">Marseille-Q3630</strain>
    </source>
</reference>
<feature type="transmembrane region" description="Helical" evidence="2">
    <location>
        <begin position="327"/>
        <end position="349"/>
    </location>
</feature>
<name>A0A7G7CRT7_9CORY</name>
<evidence type="ECO:0000256" key="1">
    <source>
        <dbReference type="SAM" id="MobiDB-lite"/>
    </source>
</evidence>
<dbReference type="GO" id="GO:0016747">
    <property type="term" value="F:acyltransferase activity, transferring groups other than amino-acyl groups"/>
    <property type="evidence" value="ECO:0007669"/>
    <property type="project" value="InterPro"/>
</dbReference>
<evidence type="ECO:0000313" key="5">
    <source>
        <dbReference type="Proteomes" id="UP000515743"/>
    </source>
</evidence>
<feature type="transmembrane region" description="Helical" evidence="2">
    <location>
        <begin position="61"/>
        <end position="77"/>
    </location>
</feature>
<dbReference type="AlphaFoldDB" id="A0A7G7CRT7"/>
<keyword evidence="5" id="KW-1185">Reference proteome</keyword>
<keyword evidence="4" id="KW-0808">Transferase</keyword>
<feature type="transmembrane region" description="Helical" evidence="2">
    <location>
        <begin position="137"/>
        <end position="157"/>
    </location>
</feature>
<dbReference type="PANTHER" id="PTHR23028:SF53">
    <property type="entry name" value="ACYL_TRANSF_3 DOMAIN-CONTAINING PROTEIN"/>
    <property type="match status" value="1"/>
</dbReference>
<dbReference type="Proteomes" id="UP000515743">
    <property type="component" value="Chromosome"/>
</dbReference>
<keyword evidence="2" id="KW-0472">Membrane</keyword>
<feature type="region of interest" description="Disordered" evidence="1">
    <location>
        <begin position="365"/>
        <end position="391"/>
    </location>
</feature>
<feature type="transmembrane region" description="Helical" evidence="2">
    <location>
        <begin position="296"/>
        <end position="315"/>
    </location>
</feature>
<keyword evidence="4" id="KW-0012">Acyltransferase</keyword>
<dbReference type="InterPro" id="IPR002656">
    <property type="entry name" value="Acyl_transf_3_dom"/>
</dbReference>
<keyword evidence="2" id="KW-1133">Transmembrane helix</keyword>
<dbReference type="GO" id="GO:0016020">
    <property type="term" value="C:membrane"/>
    <property type="evidence" value="ECO:0007669"/>
    <property type="project" value="TreeGrafter"/>
</dbReference>
<dbReference type="KEGG" id="cik:H0194_04830"/>
<feature type="transmembrane region" description="Helical" evidence="2">
    <location>
        <begin position="33"/>
        <end position="49"/>
    </location>
</feature>
<feature type="transmembrane region" description="Helical" evidence="2">
    <location>
        <begin position="194"/>
        <end position="212"/>
    </location>
</feature>
<dbReference type="GO" id="GO:0009103">
    <property type="term" value="P:lipopolysaccharide biosynthetic process"/>
    <property type="evidence" value="ECO:0007669"/>
    <property type="project" value="TreeGrafter"/>
</dbReference>
<sequence length="391" mass="43542">MQLIVHVDGVLHGFLIQWEIVITIPHRLPALDGLRAVAALGIIVTHVSFQTGTGWGIAERFDYFVAVFFALSAFVLWRRRDHLEPRSYYLKRALRILPAYLVCVVTVIMLLPDAHFITGQQVLANLTLTQVYFPDGLAPGLTHLWSLCIEVAFYLVLPFLRGGPRVIAGAAVLSLGWAFLPPVADYDGGINSQIWPPAYTLWFAVGMLAAEFEGRVPRWLARAFRVRWAWWLVALAMTWLGSRGTRGLAHPDPAEFALRVTIGGVFAAAVVVPYALAPPGPDHWLNSEPMQALGRWSYSIFLWHVAVLSVVFPVLGVDLFSGLTIDFLTVLAATVALTIPVAALSYEMVEEPALRWRPRITRWLTRNRPHNQPTATEHATKTPQPGRPSPR</sequence>
<dbReference type="EMBL" id="CP059404">
    <property type="protein sequence ID" value="QNE90303.1"/>
    <property type="molecule type" value="Genomic_DNA"/>
</dbReference>
<dbReference type="InterPro" id="IPR050879">
    <property type="entry name" value="Acyltransferase_3"/>
</dbReference>
<proteinExistence type="predicted"/>
<evidence type="ECO:0000259" key="3">
    <source>
        <dbReference type="Pfam" id="PF01757"/>
    </source>
</evidence>
<feature type="transmembrane region" description="Helical" evidence="2">
    <location>
        <begin position="97"/>
        <end position="117"/>
    </location>
</feature>